<keyword evidence="2" id="KW-1185">Reference proteome</keyword>
<organism evidence="1 2">
    <name type="scientific">Citricoccus muralis</name>
    <dbReference type="NCBI Taxonomy" id="169134"/>
    <lineage>
        <taxon>Bacteria</taxon>
        <taxon>Bacillati</taxon>
        <taxon>Actinomycetota</taxon>
        <taxon>Actinomycetes</taxon>
        <taxon>Micrococcales</taxon>
        <taxon>Micrococcaceae</taxon>
        <taxon>Citricoccus</taxon>
    </lineage>
</organism>
<dbReference type="Proteomes" id="UP001219037">
    <property type="component" value="Chromosome"/>
</dbReference>
<name>A0ABY8H946_9MICC</name>
<gene>
    <name evidence="1" type="ORF">P8192_06110</name>
</gene>
<dbReference type="EMBL" id="CP121252">
    <property type="protein sequence ID" value="WFP17674.1"/>
    <property type="molecule type" value="Genomic_DNA"/>
</dbReference>
<reference evidence="1 2" key="1">
    <citation type="submission" date="2023-04" db="EMBL/GenBank/DDBJ databases">
        <title>Funneling lignin-derived compounds into biodiesel using alkali-halophilic Citricoccus sp. P2.</title>
        <authorList>
            <person name="Luo C.-B."/>
        </authorList>
    </citation>
    <scope>NUCLEOTIDE SEQUENCE [LARGE SCALE GENOMIC DNA]</scope>
    <source>
        <strain evidence="1 2">P2</strain>
    </source>
</reference>
<sequence>MATPVSGTSTSSIVEASHVAWDDWVSALDHHGARDKPHAEIAQLAQHMITGDDPDTHLSIPEDAKIHSSPGWWAQGVTVAYEQHIGRRAPGQRADGTFEASASRTLPVLREALLPEILSWLETLLKSPEFPSAPAGEPRVSSTEKRDNWRVSLTDGTAVLVSVESRTAKQGERTAVVVAHSKITQAEAMAEWKSFWKQSLSTFDPALGEPQG</sequence>
<proteinExistence type="predicted"/>
<accession>A0ABY8H946</accession>
<evidence type="ECO:0000313" key="1">
    <source>
        <dbReference type="EMBL" id="WFP17674.1"/>
    </source>
</evidence>
<dbReference type="RefSeq" id="WP_278159357.1">
    <property type="nucleotide sequence ID" value="NZ_CP121252.1"/>
</dbReference>
<evidence type="ECO:0000313" key="2">
    <source>
        <dbReference type="Proteomes" id="UP001219037"/>
    </source>
</evidence>
<protein>
    <submittedName>
        <fullName evidence="1">Uncharacterized protein</fullName>
    </submittedName>
</protein>